<accession>A0A2N3PKH8</accession>
<protein>
    <recommendedName>
        <fullName evidence="1">HMA domain-containing protein</fullName>
    </recommendedName>
</protein>
<dbReference type="Proteomes" id="UP000233350">
    <property type="component" value="Unassembled WGS sequence"/>
</dbReference>
<dbReference type="STRING" id="556267.HWAG_00746"/>
<dbReference type="GO" id="GO:0046872">
    <property type="term" value="F:metal ion binding"/>
    <property type="evidence" value="ECO:0007669"/>
    <property type="project" value="InterPro"/>
</dbReference>
<dbReference type="SUPFAM" id="SSF55008">
    <property type="entry name" value="HMA, heavy metal-associated domain"/>
    <property type="match status" value="1"/>
</dbReference>
<evidence type="ECO:0000259" key="1">
    <source>
        <dbReference type="Pfam" id="PF00403"/>
    </source>
</evidence>
<comment type="caution">
    <text evidence="2">The sequence shown here is derived from an EMBL/GenBank/DDBJ whole genome shotgun (WGS) entry which is preliminary data.</text>
</comment>
<dbReference type="Gene3D" id="3.30.70.100">
    <property type="match status" value="1"/>
</dbReference>
<dbReference type="RefSeq" id="WP_006802440.1">
    <property type="nucleotide sequence ID" value="NZ_CABKOI010000020.1"/>
</dbReference>
<dbReference type="OrthoDB" id="677920at2"/>
<dbReference type="EMBL" id="MBPK01000011">
    <property type="protein sequence ID" value="PKT81907.1"/>
    <property type="molecule type" value="Genomic_DNA"/>
</dbReference>
<dbReference type="AlphaFoldDB" id="A0A2N3PKH8"/>
<name>A0A2N3PKH8_9HELI</name>
<reference evidence="2 3" key="1">
    <citation type="submission" date="2016-07" db="EMBL/GenBank/DDBJ databases">
        <title>Detection of Helicobacter winghamensis from caecal content of red fox (Vulpes vulpes).</title>
        <authorList>
            <person name="Zanoni R.G."/>
            <person name="Florio D."/>
            <person name="Caffara M."/>
            <person name="Renzi M."/>
            <person name="Parisi A."/>
            <person name="Pasquali F."/>
            <person name="Manfreda G."/>
        </authorList>
    </citation>
    <scope>NUCLEOTIDE SEQUENCE [LARGE SCALE GENOMIC DNA]</scope>
    <source>
        <strain evidence="2 3">295_13</strain>
    </source>
</reference>
<dbReference type="InterPro" id="IPR036163">
    <property type="entry name" value="HMA_dom_sf"/>
</dbReference>
<dbReference type="CDD" id="cd00371">
    <property type="entry name" value="HMA"/>
    <property type="match status" value="1"/>
</dbReference>
<dbReference type="InterPro" id="IPR006121">
    <property type="entry name" value="HMA_dom"/>
</dbReference>
<dbReference type="GeneID" id="97289986"/>
<evidence type="ECO:0000313" key="2">
    <source>
        <dbReference type="EMBL" id="PKT81907.1"/>
    </source>
</evidence>
<evidence type="ECO:0000313" key="3">
    <source>
        <dbReference type="Proteomes" id="UP000233350"/>
    </source>
</evidence>
<feature type="domain" description="HMA" evidence="1">
    <location>
        <begin position="7"/>
        <end position="59"/>
    </location>
</feature>
<dbReference type="Pfam" id="PF00403">
    <property type="entry name" value="HMA"/>
    <property type="match status" value="1"/>
</dbReference>
<proteinExistence type="predicted"/>
<sequence length="75" mass="8165">MQKIQCQNIKCEGCVKKINNALLAQYPSLRVDIATQSVEVEANADGLSAIKAKLQELGFLAPSGVFSKFKGFFSK</sequence>
<keyword evidence="3" id="KW-1185">Reference proteome</keyword>
<organism evidence="2 3">
    <name type="scientific">Helicobacter winghamensis</name>
    <dbReference type="NCBI Taxonomy" id="157268"/>
    <lineage>
        <taxon>Bacteria</taxon>
        <taxon>Pseudomonadati</taxon>
        <taxon>Campylobacterota</taxon>
        <taxon>Epsilonproteobacteria</taxon>
        <taxon>Campylobacterales</taxon>
        <taxon>Helicobacteraceae</taxon>
        <taxon>Helicobacter</taxon>
    </lineage>
</organism>
<gene>
    <name evidence="2" type="ORF">BCM31_01615</name>
</gene>